<dbReference type="AlphaFoldDB" id="A0A438GVV1"/>
<protein>
    <submittedName>
        <fullName evidence="1">Uncharacterized protein</fullName>
    </submittedName>
</protein>
<sequence>MGESTQEDYESHLWTGGRRLVEKTKSTTKGWSSNKTADKLIDSAESQKAEDVSKGHMAREVGGQLIASVLLSINEVEFSIYRFLSSGVKNSERLSLPRPNLNRSLDREEKATGRERKFLAPLDRSLTGRGQSVDRFLNRLSRLAIALTS</sequence>
<comment type="caution">
    <text evidence="1">The sequence shown here is derived from an EMBL/GenBank/DDBJ whole genome shotgun (WGS) entry which is preliminary data.</text>
</comment>
<evidence type="ECO:0000313" key="1">
    <source>
        <dbReference type="EMBL" id="RVW76327.1"/>
    </source>
</evidence>
<dbReference type="EMBL" id="QGNW01000331">
    <property type="protein sequence ID" value="RVW76327.1"/>
    <property type="molecule type" value="Genomic_DNA"/>
</dbReference>
<reference evidence="1 2" key="1">
    <citation type="journal article" date="2018" name="PLoS Genet.">
        <title>Population sequencing reveals clonal diversity and ancestral inbreeding in the grapevine cultivar Chardonnay.</title>
        <authorList>
            <person name="Roach M.J."/>
            <person name="Johnson D.L."/>
            <person name="Bohlmann J."/>
            <person name="van Vuuren H.J."/>
            <person name="Jones S.J."/>
            <person name="Pretorius I.S."/>
            <person name="Schmidt S.A."/>
            <person name="Borneman A.R."/>
        </authorList>
    </citation>
    <scope>NUCLEOTIDE SEQUENCE [LARGE SCALE GENOMIC DNA]</scope>
    <source>
        <strain evidence="2">cv. Chardonnay</strain>
        <tissue evidence="1">Leaf</tissue>
    </source>
</reference>
<organism evidence="1 2">
    <name type="scientific">Vitis vinifera</name>
    <name type="common">Grape</name>
    <dbReference type="NCBI Taxonomy" id="29760"/>
    <lineage>
        <taxon>Eukaryota</taxon>
        <taxon>Viridiplantae</taxon>
        <taxon>Streptophyta</taxon>
        <taxon>Embryophyta</taxon>
        <taxon>Tracheophyta</taxon>
        <taxon>Spermatophyta</taxon>
        <taxon>Magnoliopsida</taxon>
        <taxon>eudicotyledons</taxon>
        <taxon>Gunneridae</taxon>
        <taxon>Pentapetalae</taxon>
        <taxon>rosids</taxon>
        <taxon>Vitales</taxon>
        <taxon>Vitaceae</taxon>
        <taxon>Viteae</taxon>
        <taxon>Vitis</taxon>
    </lineage>
</organism>
<gene>
    <name evidence="1" type="ORF">CK203_049889</name>
</gene>
<name>A0A438GVV1_VITVI</name>
<evidence type="ECO:0000313" key="2">
    <source>
        <dbReference type="Proteomes" id="UP000288805"/>
    </source>
</evidence>
<dbReference type="Proteomes" id="UP000288805">
    <property type="component" value="Unassembled WGS sequence"/>
</dbReference>
<proteinExistence type="predicted"/>
<accession>A0A438GVV1</accession>